<comment type="caution">
    <text evidence="1">The sequence shown here is derived from an EMBL/GenBank/DDBJ whole genome shotgun (WGS) entry which is preliminary data.</text>
</comment>
<gene>
    <name evidence="1" type="ORF">F0U47_15500</name>
</gene>
<dbReference type="InterPro" id="IPR023296">
    <property type="entry name" value="Glyco_hydro_beta-prop_sf"/>
</dbReference>
<dbReference type="AlphaFoldDB" id="A0A5B1M054"/>
<name>A0A5B1M054_9ACTN</name>
<dbReference type="EMBL" id="VUJW01000009">
    <property type="protein sequence ID" value="KAA1426302.1"/>
    <property type="molecule type" value="Genomic_DNA"/>
</dbReference>
<reference evidence="1 2" key="2">
    <citation type="submission" date="2019-09" db="EMBL/GenBank/DDBJ databases">
        <authorList>
            <person name="Jin C."/>
        </authorList>
    </citation>
    <scope>NUCLEOTIDE SEQUENCE [LARGE SCALE GENOMIC DNA]</scope>
    <source>
        <strain evidence="1 2">BN140041</strain>
    </source>
</reference>
<dbReference type="Proteomes" id="UP000324351">
    <property type="component" value="Unassembled WGS sequence"/>
</dbReference>
<organism evidence="1 2">
    <name type="scientific">Nocardioides antri</name>
    <dbReference type="NCBI Taxonomy" id="2607659"/>
    <lineage>
        <taxon>Bacteria</taxon>
        <taxon>Bacillati</taxon>
        <taxon>Actinomycetota</taxon>
        <taxon>Actinomycetes</taxon>
        <taxon>Propionibacteriales</taxon>
        <taxon>Nocardioidaceae</taxon>
        <taxon>Nocardioides</taxon>
    </lineage>
</organism>
<keyword evidence="2" id="KW-1185">Reference proteome</keyword>
<reference evidence="1 2" key="1">
    <citation type="submission" date="2019-09" db="EMBL/GenBank/DDBJ databases">
        <title>Nocardioides panacisoli sp. nov., isolated from the soil of a ginseng field.</title>
        <authorList>
            <person name="Cho C."/>
        </authorList>
    </citation>
    <scope>NUCLEOTIDE SEQUENCE [LARGE SCALE GENOMIC DNA]</scope>
    <source>
        <strain evidence="1 2">BN140041</strain>
    </source>
</reference>
<protein>
    <submittedName>
        <fullName evidence="1">Uncharacterized protein</fullName>
    </submittedName>
</protein>
<sequence>MLSHPVLRRAQGAGRRWIAFATLTACVVTTWAVVGATPSDAGRRSATAAGATSPLVGFTVQVGPEERVFGPTGLTDFPYFSERGPSGRLFGFISNNDSYRVSTRNNRRIRDPKMILERGRPGAFDKCGAWLIGSVFKKTRRRWVGLYHAEAAGKGDNNWCIYRDQSTVSSVGRAVSNDGGRTWRKTGQVVTQDRRLDGPKTEDASLGRLMRYGDYLYLFYGGSVYRQGTQRRLLVARSRVSELGKRGTWRKWHCYRPSRLAERTCGFGGRGNAGLGGKAAPIELIDPMARVIVPNTYLHHSIALAATGTRGFRLWVSNTHDANPPLDPADPQSTDRAWAGSIQIYPPVSRPDDPLVDTWDRTRRAKQLYAYPSILSARGSSNTSGQVFYIYYVKLFPGDDFPQRHLMRRRVTLTKDDPSRLHRVALTTYFRKKDGRRRTTTEVPVSKSFRAQSTNGYLLSNGELHDGWIDVFECVKNGDYRLRTRRCRSAESKYRRVGWISPTETGHATVPIFRCFNQRSRNHFASTDPQCLGFEREARLGYGLPSV</sequence>
<accession>A0A5B1M054</accession>
<dbReference type="RefSeq" id="WP_149751378.1">
    <property type="nucleotide sequence ID" value="NZ_VUJW01000009.1"/>
</dbReference>
<dbReference type="Gene3D" id="2.115.10.20">
    <property type="entry name" value="Glycosyl hydrolase domain, family 43"/>
    <property type="match status" value="1"/>
</dbReference>
<evidence type="ECO:0000313" key="1">
    <source>
        <dbReference type="EMBL" id="KAA1426302.1"/>
    </source>
</evidence>
<proteinExistence type="predicted"/>
<evidence type="ECO:0000313" key="2">
    <source>
        <dbReference type="Proteomes" id="UP000324351"/>
    </source>
</evidence>